<dbReference type="CDD" id="cd06261">
    <property type="entry name" value="TM_PBP2"/>
    <property type="match status" value="1"/>
</dbReference>
<dbReference type="GO" id="GO:0005886">
    <property type="term" value="C:plasma membrane"/>
    <property type="evidence" value="ECO:0007669"/>
    <property type="project" value="UniProtKB-SubCell"/>
</dbReference>
<dbReference type="InterPro" id="IPR035906">
    <property type="entry name" value="MetI-like_sf"/>
</dbReference>
<dbReference type="GO" id="GO:0055085">
    <property type="term" value="P:transmembrane transport"/>
    <property type="evidence" value="ECO:0007669"/>
    <property type="project" value="InterPro"/>
</dbReference>
<reference evidence="10" key="1">
    <citation type="submission" date="2016-10" db="EMBL/GenBank/DDBJ databases">
        <authorList>
            <person name="Varghese N."/>
            <person name="Submissions S."/>
        </authorList>
    </citation>
    <scope>NUCLEOTIDE SEQUENCE [LARGE SCALE GENOMIC DNA]</scope>
    <source>
        <strain evidence="10">DSM 19183</strain>
    </source>
</reference>
<dbReference type="SUPFAM" id="SSF161098">
    <property type="entry name" value="MetI-like"/>
    <property type="match status" value="1"/>
</dbReference>
<feature type="transmembrane region" description="Helical" evidence="7">
    <location>
        <begin position="186"/>
        <end position="207"/>
    </location>
</feature>
<organism evidence="9 10">
    <name type="scientific">Alkalibacterium pelagium</name>
    <dbReference type="NCBI Taxonomy" id="426702"/>
    <lineage>
        <taxon>Bacteria</taxon>
        <taxon>Bacillati</taxon>
        <taxon>Bacillota</taxon>
        <taxon>Bacilli</taxon>
        <taxon>Lactobacillales</taxon>
        <taxon>Carnobacteriaceae</taxon>
        <taxon>Alkalibacterium</taxon>
    </lineage>
</organism>
<dbReference type="PROSITE" id="PS50928">
    <property type="entry name" value="ABC_TM1"/>
    <property type="match status" value="1"/>
</dbReference>
<evidence type="ECO:0000259" key="8">
    <source>
        <dbReference type="PROSITE" id="PS50928"/>
    </source>
</evidence>
<feature type="transmembrane region" description="Helical" evidence="7">
    <location>
        <begin position="79"/>
        <end position="100"/>
    </location>
</feature>
<evidence type="ECO:0000256" key="5">
    <source>
        <dbReference type="ARBA" id="ARBA00022989"/>
    </source>
</evidence>
<dbReference type="InterPro" id="IPR000515">
    <property type="entry name" value="MetI-like"/>
</dbReference>
<comment type="subcellular location">
    <subcellularLocation>
        <location evidence="1">Cell membrane</location>
        <topology evidence="1">Multi-pass membrane protein</topology>
    </subcellularLocation>
</comment>
<evidence type="ECO:0000256" key="4">
    <source>
        <dbReference type="ARBA" id="ARBA00022692"/>
    </source>
</evidence>
<sequence length="294" mass="33057">MHLNDTKGYKIFRVVNIIVMILIVIATFLPFVNIVAQSFSSERYITAGEVFLLPRGFNVDTYRAVLQNQRFWIHYRNTIVYTVVGVAIAMFLTTLLAYVLSKPKTRLKGKGFWVGFAVFTMFFAGGIIPTYIVYNNTLNITNTMWAVVFPLALSIYNMLIMKAFFENLPTALEEAASIDGMSTYGIFLKIILPLSKPILATMTLFYAVAYWNAWFQAFMFLNEWTLFPVTLFLRNLISGATATGEAAAAEAGSTQIASNVRSVAMFLTVLPIIMVYPFVQKYFVSGIMLGSVKE</sequence>
<dbReference type="Proteomes" id="UP000199081">
    <property type="component" value="Unassembled WGS sequence"/>
</dbReference>
<keyword evidence="10" id="KW-1185">Reference proteome</keyword>
<dbReference type="EMBL" id="FNZU01000003">
    <property type="protein sequence ID" value="SEK48981.1"/>
    <property type="molecule type" value="Genomic_DNA"/>
</dbReference>
<keyword evidence="6 7" id="KW-0472">Membrane</keyword>
<evidence type="ECO:0000313" key="10">
    <source>
        <dbReference type="Proteomes" id="UP000199081"/>
    </source>
</evidence>
<proteinExistence type="predicted"/>
<dbReference type="STRING" id="426702.SAMN04488099_10364"/>
<evidence type="ECO:0000313" key="9">
    <source>
        <dbReference type="EMBL" id="SEK48981.1"/>
    </source>
</evidence>
<keyword evidence="4 7" id="KW-0812">Transmembrane</keyword>
<evidence type="ECO:0000256" key="6">
    <source>
        <dbReference type="ARBA" id="ARBA00023136"/>
    </source>
</evidence>
<feature type="transmembrane region" description="Helical" evidence="7">
    <location>
        <begin position="112"/>
        <end position="132"/>
    </location>
</feature>
<feature type="domain" description="ABC transmembrane type-1" evidence="8">
    <location>
        <begin position="75"/>
        <end position="276"/>
    </location>
</feature>
<dbReference type="AlphaFoldDB" id="A0A1H7HFB0"/>
<feature type="transmembrane region" description="Helical" evidence="7">
    <location>
        <begin position="12"/>
        <end position="36"/>
    </location>
</feature>
<keyword evidence="5 7" id="KW-1133">Transmembrane helix</keyword>
<keyword evidence="3" id="KW-1003">Cell membrane</keyword>
<dbReference type="PANTHER" id="PTHR43744">
    <property type="entry name" value="ABC TRANSPORTER PERMEASE PROTEIN MG189-RELATED-RELATED"/>
    <property type="match status" value="1"/>
</dbReference>
<name>A0A1H7HFB0_9LACT</name>
<evidence type="ECO:0000256" key="3">
    <source>
        <dbReference type="ARBA" id="ARBA00022475"/>
    </source>
</evidence>
<feature type="transmembrane region" description="Helical" evidence="7">
    <location>
        <begin position="144"/>
        <end position="165"/>
    </location>
</feature>
<feature type="transmembrane region" description="Helical" evidence="7">
    <location>
        <begin position="213"/>
        <end position="233"/>
    </location>
</feature>
<dbReference type="RefSeq" id="WP_091479154.1">
    <property type="nucleotide sequence ID" value="NZ_BJYC01000007.1"/>
</dbReference>
<keyword evidence="2" id="KW-0813">Transport</keyword>
<evidence type="ECO:0000256" key="2">
    <source>
        <dbReference type="ARBA" id="ARBA00022448"/>
    </source>
</evidence>
<accession>A0A1H7HFB0</accession>
<dbReference type="PANTHER" id="PTHR43744:SF9">
    <property type="entry name" value="POLYGALACTURONAN_RHAMNOGALACTURONAN TRANSPORT SYSTEM PERMEASE PROTEIN YTCP"/>
    <property type="match status" value="1"/>
</dbReference>
<dbReference type="OrthoDB" id="9810086at2"/>
<dbReference type="Gene3D" id="1.10.3720.10">
    <property type="entry name" value="MetI-like"/>
    <property type="match status" value="1"/>
</dbReference>
<evidence type="ECO:0000256" key="1">
    <source>
        <dbReference type="ARBA" id="ARBA00004651"/>
    </source>
</evidence>
<evidence type="ECO:0000256" key="7">
    <source>
        <dbReference type="SAM" id="Phobius"/>
    </source>
</evidence>
<feature type="transmembrane region" description="Helical" evidence="7">
    <location>
        <begin position="263"/>
        <end position="279"/>
    </location>
</feature>
<gene>
    <name evidence="9" type="ORF">SAMN04488099_10364</name>
</gene>
<protein>
    <submittedName>
        <fullName evidence="9">Carbohydrate ABC transporter membrane protein 2, CUT1 family</fullName>
    </submittedName>
</protein>